<evidence type="ECO:0000256" key="4">
    <source>
        <dbReference type="ARBA" id="ARBA00022840"/>
    </source>
</evidence>
<dbReference type="AlphaFoldDB" id="A0A517QIA1"/>
<dbReference type="InterPro" id="IPR014001">
    <property type="entry name" value="Helicase_ATP-bd"/>
</dbReference>
<reference evidence="8 9" key="1">
    <citation type="submission" date="2019-02" db="EMBL/GenBank/DDBJ databases">
        <title>Deep-cultivation of Planctomycetes and their phenomic and genomic characterization uncovers novel biology.</title>
        <authorList>
            <person name="Wiegand S."/>
            <person name="Jogler M."/>
            <person name="Boedeker C."/>
            <person name="Pinto D."/>
            <person name="Vollmers J."/>
            <person name="Rivas-Marin E."/>
            <person name="Kohn T."/>
            <person name="Peeters S.H."/>
            <person name="Heuer A."/>
            <person name="Rast P."/>
            <person name="Oberbeckmann S."/>
            <person name="Bunk B."/>
            <person name="Jeske O."/>
            <person name="Meyerdierks A."/>
            <person name="Storesund J.E."/>
            <person name="Kallscheuer N."/>
            <person name="Luecker S."/>
            <person name="Lage O.M."/>
            <person name="Pohl T."/>
            <person name="Merkel B.J."/>
            <person name="Hornburger P."/>
            <person name="Mueller R.-W."/>
            <person name="Bruemmer F."/>
            <person name="Labrenz M."/>
            <person name="Spormann A.M."/>
            <person name="Op den Camp H."/>
            <person name="Overmann J."/>
            <person name="Amann R."/>
            <person name="Jetten M.S.M."/>
            <person name="Mascher T."/>
            <person name="Medema M.H."/>
            <person name="Devos D.P."/>
            <person name="Kaster A.-K."/>
            <person name="Ovreas L."/>
            <person name="Rohde M."/>
            <person name="Galperin M.Y."/>
            <person name="Jogler C."/>
        </authorList>
    </citation>
    <scope>NUCLEOTIDE SEQUENCE [LARGE SCALE GENOMIC DNA]</scope>
    <source>
        <strain evidence="8 9">Mal48</strain>
    </source>
</reference>
<dbReference type="InterPro" id="IPR011545">
    <property type="entry name" value="DEAD/DEAH_box_helicase_dom"/>
</dbReference>
<keyword evidence="9" id="KW-1185">Reference proteome</keyword>
<evidence type="ECO:0000256" key="5">
    <source>
        <dbReference type="SAM" id="MobiDB-lite"/>
    </source>
</evidence>
<dbReference type="KEGG" id="tpol:Mal48_05950"/>
<feature type="domain" description="Helicase C-terminal" evidence="7">
    <location>
        <begin position="226"/>
        <end position="422"/>
    </location>
</feature>
<dbReference type="EMBL" id="CP036267">
    <property type="protein sequence ID" value="QDT31362.1"/>
    <property type="molecule type" value="Genomic_DNA"/>
</dbReference>
<dbReference type="SUPFAM" id="SSF52540">
    <property type="entry name" value="P-loop containing nucleoside triphosphate hydrolases"/>
    <property type="match status" value="1"/>
</dbReference>
<dbReference type="SMART" id="SM00382">
    <property type="entry name" value="AAA"/>
    <property type="match status" value="1"/>
</dbReference>
<feature type="region of interest" description="Disordered" evidence="5">
    <location>
        <begin position="825"/>
        <end position="846"/>
    </location>
</feature>
<feature type="region of interest" description="Disordered" evidence="5">
    <location>
        <begin position="529"/>
        <end position="570"/>
    </location>
</feature>
<dbReference type="Pfam" id="PF00270">
    <property type="entry name" value="DEAD"/>
    <property type="match status" value="1"/>
</dbReference>
<dbReference type="InterPro" id="IPR027417">
    <property type="entry name" value="P-loop_NTPase"/>
</dbReference>
<evidence type="ECO:0000259" key="6">
    <source>
        <dbReference type="PROSITE" id="PS51192"/>
    </source>
</evidence>
<gene>
    <name evidence="8" type="ORF">Mal48_05950</name>
</gene>
<evidence type="ECO:0000259" key="7">
    <source>
        <dbReference type="PROSITE" id="PS51194"/>
    </source>
</evidence>
<dbReference type="PROSITE" id="PS51194">
    <property type="entry name" value="HELICASE_CTER"/>
    <property type="match status" value="1"/>
</dbReference>
<dbReference type="GO" id="GO:0005524">
    <property type="term" value="F:ATP binding"/>
    <property type="evidence" value="ECO:0007669"/>
    <property type="project" value="UniProtKB-KW"/>
</dbReference>
<dbReference type="GO" id="GO:0016787">
    <property type="term" value="F:hydrolase activity"/>
    <property type="evidence" value="ECO:0007669"/>
    <property type="project" value="UniProtKB-KW"/>
</dbReference>
<keyword evidence="1" id="KW-0547">Nucleotide-binding</keyword>
<dbReference type="GO" id="GO:0004386">
    <property type="term" value="F:helicase activity"/>
    <property type="evidence" value="ECO:0007669"/>
    <property type="project" value="UniProtKB-KW"/>
</dbReference>
<dbReference type="SMART" id="SM00490">
    <property type="entry name" value="HELICc"/>
    <property type="match status" value="1"/>
</dbReference>
<sequence length="846" mass="95659">MPSESEMDSQIDREELVIQYLDQIPYAPYPVQEDALLTWFGEGEGILVCAPTGTGKTLIAEAAMFEALHTGKVAYYTTPLIALSEQKFDELQEAAERWGFSRDDVGLITGNRRVNPNAPVRVVVAEILLNRLLGAEEFDFDNVSSVVMDEFHNFNDPQRGVVWELSLALLPKHVRLMLLSATVGNSVDFLMWLRREHDRKIQLIQESERKVSLQFNWVGDELLGEQLEQMQDGTEETRKTPALVFCFNRQECWTVAEQLKGKSLLGNGQQKALAARLDEWDWKIGAGPKLKQLLMRGVGVHHAGMLPRYRRRVETLFQEKLLSVCICTETLAAGINLPARSVVMTTLLKGPPGKKSLVDASSAHQIFGRAGRPQFDTEGYVFAMSHEDDVKIARAKAQYDQIPEDTKDPNLIRMKKKLKKKMPSRRANEQYWNEEQFQKVIDAPPRNLSSRGDLPWRLLAYLLKVSPDADRLRKFANKRLLSVKDKEKVNERLTKQLLTLYSGDFIELEPPPPENAVKVFRDWPIPKDLSAPPAEVEPVEEEEEFGAGLEPAPSDESESGQAEEDSKDEEAPALMGTFGALLQEALVENSDDKEKPSTVKKIIHPSLVDQKEEYIPHRATPTERMSQLLSFRGCHPIYGTYLLDHLGIADKAERIQLLESVLEIPGSMIRDVRVPGPEELPPGPLALHRIDPELMSRGLISQAELDPDSVEPELDNFGREIRVWSVPLGDKMRRLFDSDYPHVNDLRTRSAWVVGQLLHFGGDFQKYVTTKDLTKQEGVIFRHLLRMILLCQEFSQFCPVGAEHKEWSAEMNEISDQLTETCRQVDPESTDKALEAMASSPDITQG</sequence>
<evidence type="ECO:0000313" key="9">
    <source>
        <dbReference type="Proteomes" id="UP000315724"/>
    </source>
</evidence>
<dbReference type="Proteomes" id="UP000315724">
    <property type="component" value="Chromosome"/>
</dbReference>
<dbReference type="PANTHER" id="PTHR12131">
    <property type="entry name" value="ATP-DEPENDENT RNA AND DNA HELICASE"/>
    <property type="match status" value="1"/>
</dbReference>
<proteinExistence type="predicted"/>
<dbReference type="InterPro" id="IPR001650">
    <property type="entry name" value="Helicase_C-like"/>
</dbReference>
<accession>A0A517QIA1</accession>
<evidence type="ECO:0000256" key="3">
    <source>
        <dbReference type="ARBA" id="ARBA00022806"/>
    </source>
</evidence>
<evidence type="ECO:0000256" key="2">
    <source>
        <dbReference type="ARBA" id="ARBA00022801"/>
    </source>
</evidence>
<feature type="compositionally biased region" description="Basic and acidic residues" evidence="5">
    <location>
        <begin position="825"/>
        <end position="834"/>
    </location>
</feature>
<dbReference type="SMART" id="SM00487">
    <property type="entry name" value="DEXDc"/>
    <property type="match status" value="1"/>
</dbReference>
<dbReference type="CDD" id="cd17921">
    <property type="entry name" value="DEXHc_Ski2"/>
    <property type="match status" value="1"/>
</dbReference>
<keyword evidence="2" id="KW-0378">Hydrolase</keyword>
<keyword evidence="4" id="KW-0067">ATP-binding</keyword>
<feature type="compositionally biased region" description="Acidic residues" evidence="5">
    <location>
        <begin position="553"/>
        <end position="568"/>
    </location>
</feature>
<dbReference type="GO" id="GO:0003676">
    <property type="term" value="F:nucleic acid binding"/>
    <property type="evidence" value="ECO:0007669"/>
    <property type="project" value="InterPro"/>
</dbReference>
<dbReference type="Gene3D" id="3.40.50.300">
    <property type="entry name" value="P-loop containing nucleotide triphosphate hydrolases"/>
    <property type="match status" value="2"/>
</dbReference>
<feature type="domain" description="Helicase ATP-binding" evidence="6">
    <location>
        <begin position="37"/>
        <end position="201"/>
    </location>
</feature>
<keyword evidence="3 8" id="KW-0347">Helicase</keyword>
<dbReference type="PROSITE" id="PS51192">
    <property type="entry name" value="HELICASE_ATP_BIND_1"/>
    <property type="match status" value="1"/>
</dbReference>
<protein>
    <submittedName>
        <fullName evidence="8">Ski2-like helicase</fullName>
    </submittedName>
</protein>
<evidence type="ECO:0000313" key="8">
    <source>
        <dbReference type="EMBL" id="QDT31362.1"/>
    </source>
</evidence>
<dbReference type="InterPro" id="IPR050699">
    <property type="entry name" value="RNA-DNA_Helicase"/>
</dbReference>
<evidence type="ECO:0000256" key="1">
    <source>
        <dbReference type="ARBA" id="ARBA00022741"/>
    </source>
</evidence>
<dbReference type="PANTHER" id="PTHR12131:SF1">
    <property type="entry name" value="ATP-DEPENDENT RNA HELICASE SUPV3L1, MITOCHONDRIAL-RELATED"/>
    <property type="match status" value="1"/>
</dbReference>
<organism evidence="8 9">
    <name type="scientific">Thalassoglobus polymorphus</name>
    <dbReference type="NCBI Taxonomy" id="2527994"/>
    <lineage>
        <taxon>Bacteria</taxon>
        <taxon>Pseudomonadati</taxon>
        <taxon>Planctomycetota</taxon>
        <taxon>Planctomycetia</taxon>
        <taxon>Planctomycetales</taxon>
        <taxon>Planctomycetaceae</taxon>
        <taxon>Thalassoglobus</taxon>
    </lineage>
</organism>
<dbReference type="InterPro" id="IPR003593">
    <property type="entry name" value="AAA+_ATPase"/>
</dbReference>
<dbReference type="Pfam" id="PF00271">
    <property type="entry name" value="Helicase_C"/>
    <property type="match status" value="1"/>
</dbReference>
<name>A0A517QIA1_9PLAN</name>